<organism evidence="2 3">
    <name type="scientific">Hohaiivirga grylli</name>
    <dbReference type="NCBI Taxonomy" id="3133970"/>
    <lineage>
        <taxon>Bacteria</taxon>
        <taxon>Pseudomonadati</taxon>
        <taxon>Pseudomonadota</taxon>
        <taxon>Alphaproteobacteria</taxon>
        <taxon>Hyphomicrobiales</taxon>
        <taxon>Methylobacteriaceae</taxon>
        <taxon>Hohaiivirga</taxon>
    </lineage>
</organism>
<keyword evidence="3" id="KW-1185">Reference proteome</keyword>
<keyword evidence="1" id="KW-0175">Coiled coil</keyword>
<dbReference type="EMBL" id="JBBYXI010000003">
    <property type="protein sequence ID" value="MEN3931417.1"/>
    <property type="molecule type" value="Genomic_DNA"/>
</dbReference>
<accession>A0ABV0BNM2</accession>
<name>A0ABV0BNM2_9HYPH</name>
<proteinExistence type="predicted"/>
<comment type="caution">
    <text evidence="2">The sequence shown here is derived from an EMBL/GenBank/DDBJ whole genome shotgun (WGS) entry which is preliminary data.</text>
</comment>
<reference evidence="2 3" key="1">
    <citation type="submission" date="2024-04" db="EMBL/GenBank/DDBJ databases">
        <title>A novel species isolated from cricket.</title>
        <authorList>
            <person name="Wang H.-C."/>
        </authorList>
    </citation>
    <scope>NUCLEOTIDE SEQUENCE [LARGE SCALE GENOMIC DNA]</scope>
    <source>
        <strain evidence="2 3">WL0021</strain>
    </source>
</reference>
<dbReference type="Proteomes" id="UP001418637">
    <property type="component" value="Unassembled WGS sequence"/>
</dbReference>
<evidence type="ECO:0008006" key="4">
    <source>
        <dbReference type="Google" id="ProtNLM"/>
    </source>
</evidence>
<evidence type="ECO:0000313" key="3">
    <source>
        <dbReference type="Proteomes" id="UP001418637"/>
    </source>
</evidence>
<dbReference type="Gene3D" id="3.40.50.150">
    <property type="entry name" value="Vaccinia Virus protein VP39"/>
    <property type="match status" value="1"/>
</dbReference>
<gene>
    <name evidence="2" type="ORF">WJT86_10150</name>
</gene>
<dbReference type="InterPro" id="IPR029063">
    <property type="entry name" value="SAM-dependent_MTases_sf"/>
</dbReference>
<dbReference type="RefSeq" id="WP_346337447.1">
    <property type="nucleotide sequence ID" value="NZ_JBBYXI010000003.1"/>
</dbReference>
<evidence type="ECO:0000313" key="2">
    <source>
        <dbReference type="EMBL" id="MEN3931417.1"/>
    </source>
</evidence>
<protein>
    <recommendedName>
        <fullName evidence="4">Methyltransferase type 11 domain-containing protein</fullName>
    </recommendedName>
</protein>
<dbReference type="SUPFAM" id="SSF53335">
    <property type="entry name" value="S-adenosyl-L-methionine-dependent methyltransferases"/>
    <property type="match status" value="1"/>
</dbReference>
<sequence length="367" mass="42862">MAMYKNEMLPPVFDVDFYKQHLPVFSSLNSQELRNHFRESGIYEGLSGSPPASREEFIKIVQKEKSILEIGPFHTPAVVGKNVSYFDVLNQEELIKRALEIGFETKHVPYINYVSKDCSLDIVDQNFSAVFGSHSIEHQPDLIDHLSGVSRILEDEGRYYIICPDKRYCFDHFVRETDLVDVLAAHALGMRVHEPRSPIAQRLYSTHNDANKHWRGEHGEARYKEYPETLQKVLSGVLPDGQYHDCHAWQFTPNSFYEITSFLYNAGFSDLYPERIYHTPYGRVEFTAVLRKRSKNSTIEIEPYISDVNSELNKKGKLEAYYRNLILEKKSLQEEKERLQNEINVIYKSKGWRLTSILRRIRNLQFN</sequence>
<evidence type="ECO:0000256" key="1">
    <source>
        <dbReference type="SAM" id="Coils"/>
    </source>
</evidence>
<feature type="coiled-coil region" evidence="1">
    <location>
        <begin position="315"/>
        <end position="349"/>
    </location>
</feature>